<name>A0A5A8CSA9_CAFRO</name>
<evidence type="ECO:0000259" key="12">
    <source>
        <dbReference type="Pfam" id="PF08123"/>
    </source>
</evidence>
<keyword evidence="4" id="KW-0489">Methyltransferase</keyword>
<feature type="region of interest" description="Disordered" evidence="11">
    <location>
        <begin position="1"/>
        <end position="33"/>
    </location>
</feature>
<keyword evidence="14" id="KW-1185">Reference proteome</keyword>
<dbReference type="PANTHER" id="PTHR21451:SF0">
    <property type="entry name" value="HISTONE-LYSINE N-METHYLTRANSFERASE, H3 LYSINE-79 SPECIFIC"/>
    <property type="match status" value="1"/>
</dbReference>
<evidence type="ECO:0000313" key="14">
    <source>
        <dbReference type="Proteomes" id="UP000323011"/>
    </source>
</evidence>
<feature type="domain" description="DOT1" evidence="12">
    <location>
        <begin position="92"/>
        <end position="161"/>
    </location>
</feature>
<evidence type="ECO:0000256" key="2">
    <source>
        <dbReference type="ARBA" id="ARBA00012190"/>
    </source>
</evidence>
<dbReference type="EMBL" id="VLTN01000006">
    <property type="protein sequence ID" value="KAA0155618.1"/>
    <property type="molecule type" value="Genomic_DNA"/>
</dbReference>
<dbReference type="GO" id="GO:0005634">
    <property type="term" value="C:nucleus"/>
    <property type="evidence" value="ECO:0007669"/>
    <property type="project" value="UniProtKB-SubCell"/>
</dbReference>
<evidence type="ECO:0000256" key="8">
    <source>
        <dbReference type="ARBA" id="ARBA00023242"/>
    </source>
</evidence>
<keyword evidence="8" id="KW-0539">Nucleus</keyword>
<accession>A0A5A8CSA9</accession>
<protein>
    <recommendedName>
        <fullName evidence="3">Histone-lysine N-methyltransferase, H3 lysine-79 specific</fullName>
        <ecNumber evidence="2">2.1.1.360</ecNumber>
    </recommendedName>
    <alternativeName>
        <fullName evidence="9">Histone H3-K79 methyltransferase</fullName>
    </alternativeName>
</protein>
<sequence length="406" mass="42381">MAAAARSAFSTRPSAKRARPTPSPPSPAAPQASAELAGTGLLEQVVFPALYPSERGVYAVHADETIALWKSLSGGNKKLESVVRTNGSNRHNLTYGEILPSSFAADVIPLLGPMTRDDVVIDLGSGTGKLCVQLALETGAGRVRGIEFASRRCDVADEALRRMSGVGSEDLGSAMAKGPVAASLFGSDWEDADTGAVPEEEEEEEAEAQSTAAAITNAAAAGPESARVPAHLEPVIREAATRLSLERGCFIAADLSDVTVAFVNNTVFEPDLMNALLRKLATGCPKLRRLVCLRKLCCRHGRRCTMTGAPCTAFVHPPTAGTLNPTWCEKTTVFAYDIDQDGRGLVHAPPSPTTASSAPSAAAAANVASPARAPRQVAPSTPRKRPRDEDAADAGGAPTTPPTVQR</sequence>
<dbReference type="InterPro" id="IPR025789">
    <property type="entry name" value="DOT1_dom"/>
</dbReference>
<dbReference type="Proteomes" id="UP000323011">
    <property type="component" value="Unassembled WGS sequence"/>
</dbReference>
<dbReference type="InterPro" id="IPR029063">
    <property type="entry name" value="SAM-dependent_MTases_sf"/>
</dbReference>
<feature type="region of interest" description="Disordered" evidence="11">
    <location>
        <begin position="345"/>
        <end position="406"/>
    </location>
</feature>
<dbReference type="GO" id="GO:0006281">
    <property type="term" value="P:DNA repair"/>
    <property type="evidence" value="ECO:0007669"/>
    <property type="project" value="TreeGrafter"/>
</dbReference>
<evidence type="ECO:0000256" key="1">
    <source>
        <dbReference type="ARBA" id="ARBA00004123"/>
    </source>
</evidence>
<dbReference type="GO" id="GO:0140956">
    <property type="term" value="F:histone H3K79 trimethyltransferase activity"/>
    <property type="evidence" value="ECO:0007669"/>
    <property type="project" value="UniProtKB-EC"/>
</dbReference>
<feature type="region of interest" description="Disordered" evidence="11">
    <location>
        <begin position="191"/>
        <end position="212"/>
    </location>
</feature>
<dbReference type="GO" id="GO:0000077">
    <property type="term" value="P:DNA damage checkpoint signaling"/>
    <property type="evidence" value="ECO:0007669"/>
    <property type="project" value="TreeGrafter"/>
</dbReference>
<comment type="caution">
    <text evidence="13">The sequence shown here is derived from an EMBL/GenBank/DDBJ whole genome shotgun (WGS) entry which is preliminary data.</text>
</comment>
<evidence type="ECO:0000256" key="3">
    <source>
        <dbReference type="ARBA" id="ARBA00020987"/>
    </source>
</evidence>
<comment type="catalytic activity">
    <reaction evidence="10">
        <text>L-lysyl(79)-[histone H3] + 3 S-adenosyl-L-methionine = N(6),N(6),N(6)-trimethyl-L-lysyl(79)-[histone H3] + 3 S-adenosyl-L-homocysteine + 3 H(+)</text>
        <dbReference type="Rhea" id="RHEA:60328"/>
        <dbReference type="Rhea" id="RHEA-COMP:15549"/>
        <dbReference type="Rhea" id="RHEA-COMP:15552"/>
        <dbReference type="ChEBI" id="CHEBI:15378"/>
        <dbReference type="ChEBI" id="CHEBI:29969"/>
        <dbReference type="ChEBI" id="CHEBI:57856"/>
        <dbReference type="ChEBI" id="CHEBI:59789"/>
        <dbReference type="ChEBI" id="CHEBI:61961"/>
        <dbReference type="EC" id="2.1.1.360"/>
    </reaction>
</comment>
<dbReference type="SUPFAM" id="SSF53335">
    <property type="entry name" value="S-adenosyl-L-methionine-dependent methyltransferases"/>
    <property type="match status" value="1"/>
</dbReference>
<dbReference type="EC" id="2.1.1.360" evidence="2"/>
<organism evidence="13 14">
    <name type="scientific">Cafeteria roenbergensis</name>
    <name type="common">Marine flagellate</name>
    <dbReference type="NCBI Taxonomy" id="33653"/>
    <lineage>
        <taxon>Eukaryota</taxon>
        <taxon>Sar</taxon>
        <taxon>Stramenopiles</taxon>
        <taxon>Bigyra</taxon>
        <taxon>Opalozoa</taxon>
        <taxon>Bicosoecida</taxon>
        <taxon>Cafeteriaceae</taxon>
        <taxon>Cafeteria</taxon>
    </lineage>
</organism>
<feature type="compositionally biased region" description="Acidic residues" evidence="11">
    <location>
        <begin position="191"/>
        <end position="207"/>
    </location>
</feature>
<dbReference type="Gene3D" id="3.40.50.150">
    <property type="entry name" value="Vaccinia Virus protein VP39"/>
    <property type="match status" value="2"/>
</dbReference>
<keyword evidence="7" id="KW-0156">Chromatin regulator</keyword>
<feature type="compositionally biased region" description="Low complexity" evidence="11">
    <location>
        <begin position="353"/>
        <end position="374"/>
    </location>
</feature>
<proteinExistence type="predicted"/>
<evidence type="ECO:0000256" key="9">
    <source>
        <dbReference type="ARBA" id="ARBA00029821"/>
    </source>
</evidence>
<reference evidence="13 14" key="1">
    <citation type="submission" date="2019-07" db="EMBL/GenBank/DDBJ databases">
        <title>Genomes of Cafeteria roenbergensis.</title>
        <authorList>
            <person name="Fischer M.G."/>
            <person name="Hackl T."/>
            <person name="Roman M."/>
        </authorList>
    </citation>
    <scope>NUCLEOTIDE SEQUENCE [LARGE SCALE GENOMIC DNA]</scope>
    <source>
        <strain evidence="13 14">BVI</strain>
    </source>
</reference>
<keyword evidence="6" id="KW-0949">S-adenosyl-L-methionine</keyword>
<evidence type="ECO:0000256" key="7">
    <source>
        <dbReference type="ARBA" id="ARBA00022853"/>
    </source>
</evidence>
<comment type="subcellular location">
    <subcellularLocation>
        <location evidence="1">Nucleus</location>
    </subcellularLocation>
</comment>
<evidence type="ECO:0000256" key="4">
    <source>
        <dbReference type="ARBA" id="ARBA00022603"/>
    </source>
</evidence>
<keyword evidence="5" id="KW-0808">Transferase</keyword>
<evidence type="ECO:0000256" key="6">
    <source>
        <dbReference type="ARBA" id="ARBA00022691"/>
    </source>
</evidence>
<evidence type="ECO:0000256" key="10">
    <source>
        <dbReference type="ARBA" id="ARBA00047770"/>
    </source>
</evidence>
<dbReference type="PANTHER" id="PTHR21451">
    <property type="entry name" value="HISTONE H3 METHYLTRANSFERASE"/>
    <property type="match status" value="1"/>
</dbReference>
<dbReference type="AlphaFoldDB" id="A0A5A8CSA9"/>
<dbReference type="InterPro" id="IPR030445">
    <property type="entry name" value="H3-K79_meTrfase"/>
</dbReference>
<dbReference type="GO" id="GO:0032259">
    <property type="term" value="P:methylation"/>
    <property type="evidence" value="ECO:0007669"/>
    <property type="project" value="UniProtKB-KW"/>
</dbReference>
<gene>
    <name evidence="13" type="ORF">FNF29_01535</name>
</gene>
<evidence type="ECO:0000313" key="13">
    <source>
        <dbReference type="EMBL" id="KAA0155618.1"/>
    </source>
</evidence>
<evidence type="ECO:0000256" key="5">
    <source>
        <dbReference type="ARBA" id="ARBA00022679"/>
    </source>
</evidence>
<evidence type="ECO:0000256" key="11">
    <source>
        <dbReference type="SAM" id="MobiDB-lite"/>
    </source>
</evidence>
<dbReference type="Pfam" id="PF08123">
    <property type="entry name" value="DOT1"/>
    <property type="match status" value="1"/>
</dbReference>